<proteinExistence type="predicted"/>
<evidence type="ECO:0000256" key="1">
    <source>
        <dbReference type="SAM" id="Phobius"/>
    </source>
</evidence>
<evidence type="ECO:0000313" key="2">
    <source>
        <dbReference type="EMBL" id="KAH7114498.1"/>
    </source>
</evidence>
<feature type="transmembrane region" description="Helical" evidence="1">
    <location>
        <begin position="44"/>
        <end position="68"/>
    </location>
</feature>
<reference evidence="2" key="1">
    <citation type="journal article" date="2021" name="Nat. Commun.">
        <title>Genetic determinants of endophytism in the Arabidopsis root mycobiome.</title>
        <authorList>
            <person name="Mesny F."/>
            <person name="Miyauchi S."/>
            <person name="Thiergart T."/>
            <person name="Pickel B."/>
            <person name="Atanasova L."/>
            <person name="Karlsson M."/>
            <person name="Huettel B."/>
            <person name="Barry K.W."/>
            <person name="Haridas S."/>
            <person name="Chen C."/>
            <person name="Bauer D."/>
            <person name="Andreopoulos W."/>
            <person name="Pangilinan J."/>
            <person name="LaButti K."/>
            <person name="Riley R."/>
            <person name="Lipzen A."/>
            <person name="Clum A."/>
            <person name="Drula E."/>
            <person name="Henrissat B."/>
            <person name="Kohler A."/>
            <person name="Grigoriev I.V."/>
            <person name="Martin F.M."/>
            <person name="Hacquard S."/>
        </authorList>
    </citation>
    <scope>NUCLEOTIDE SEQUENCE</scope>
    <source>
        <strain evidence="2">MPI-CAGE-CH-0243</strain>
    </source>
</reference>
<dbReference type="Proteomes" id="UP000700596">
    <property type="component" value="Unassembled WGS sequence"/>
</dbReference>
<accession>A0A9P9IAR9</accession>
<dbReference type="OrthoDB" id="3559694at2759"/>
<protein>
    <submittedName>
        <fullName evidence="2">Nuclear pore assembly and biogenesis-domain-containing protein</fullName>
    </submittedName>
</protein>
<name>A0A9P9IAR9_9PLEO</name>
<dbReference type="EMBL" id="JAGMWT010000017">
    <property type="protein sequence ID" value="KAH7114498.1"/>
    <property type="molecule type" value="Genomic_DNA"/>
</dbReference>
<feature type="transmembrane region" description="Helical" evidence="1">
    <location>
        <begin position="80"/>
        <end position="102"/>
    </location>
</feature>
<sequence>MDFIQDYLPLLQSFLPPSLLTTLLKTITTTFGLLKTLQTHLSPFIARLTTSPDVTTLLLLAITLFLSFKILDMAYRAVMFWVRLVVRVAFYGSIVGVGLWVYSRGVDGFVEDVGGLMGFWAGEYERFSGDVKAFRREKEREIWREQGVRGGRIR</sequence>
<dbReference type="AlphaFoldDB" id="A0A9P9IAR9"/>
<organism evidence="2 3">
    <name type="scientific">Dendryphion nanum</name>
    <dbReference type="NCBI Taxonomy" id="256645"/>
    <lineage>
        <taxon>Eukaryota</taxon>
        <taxon>Fungi</taxon>
        <taxon>Dikarya</taxon>
        <taxon>Ascomycota</taxon>
        <taxon>Pezizomycotina</taxon>
        <taxon>Dothideomycetes</taxon>
        <taxon>Pleosporomycetidae</taxon>
        <taxon>Pleosporales</taxon>
        <taxon>Torulaceae</taxon>
        <taxon>Dendryphion</taxon>
    </lineage>
</organism>
<keyword evidence="3" id="KW-1185">Reference proteome</keyword>
<comment type="caution">
    <text evidence="2">The sequence shown here is derived from an EMBL/GenBank/DDBJ whole genome shotgun (WGS) entry which is preliminary data.</text>
</comment>
<dbReference type="InterPro" id="IPR024316">
    <property type="entry name" value="APQ12"/>
</dbReference>
<keyword evidence="1" id="KW-0812">Transmembrane</keyword>
<evidence type="ECO:0000313" key="3">
    <source>
        <dbReference type="Proteomes" id="UP000700596"/>
    </source>
</evidence>
<keyword evidence="1" id="KW-1133">Transmembrane helix</keyword>
<gene>
    <name evidence="2" type="ORF">B0J11DRAFT_541130</name>
</gene>
<dbReference type="Pfam" id="PF12716">
    <property type="entry name" value="Apq12"/>
    <property type="match status" value="1"/>
</dbReference>
<keyword evidence="1" id="KW-0472">Membrane</keyword>